<evidence type="ECO:0000313" key="1">
    <source>
        <dbReference type="EMBL" id="AGS54153.1"/>
    </source>
</evidence>
<evidence type="ECO:0008006" key="2">
    <source>
        <dbReference type="Google" id="ProtNLM"/>
    </source>
</evidence>
<organism evidence="1">
    <name type="scientific">uncultured bacterium contig00051</name>
    <dbReference type="NCBI Taxonomy" id="1181535"/>
    <lineage>
        <taxon>Bacteria</taxon>
        <taxon>environmental samples</taxon>
    </lineage>
</organism>
<protein>
    <recommendedName>
        <fullName evidence="2">Transposase</fullName>
    </recommendedName>
</protein>
<dbReference type="EMBL" id="JQ844278">
    <property type="protein sequence ID" value="AGS54153.1"/>
    <property type="molecule type" value="Genomic_DNA"/>
</dbReference>
<proteinExistence type="predicted"/>
<name>A0A806K2U1_9BACT</name>
<sequence length="105" mass="12115">MLLQKYPELEKPIYCAKKMSLLEKWRDIQFHKNLWKVDERMLREQIMEDGLAEGLAQGLEKGLAKGRAEAQAEKLEVARKLKERGHPAAEIIEVTGLSQETIEKL</sequence>
<dbReference type="AlphaFoldDB" id="A0A806K2U1"/>
<reference evidence="1" key="1">
    <citation type="submission" date="2012-03" db="EMBL/GenBank/DDBJ databases">
        <title>Functional metagenomics reveals considerable lignocellulase gene clusters in the gut microbiome of a wood-feeding higher termite.</title>
        <authorList>
            <person name="Liu N."/>
        </authorList>
    </citation>
    <scope>NUCLEOTIDE SEQUENCE</scope>
</reference>
<accession>A0A806K2U1</accession>